<dbReference type="RefSeq" id="WP_002587742.1">
    <property type="nucleotide sequence ID" value="NZ_KB850977.1"/>
</dbReference>
<name>A0A0E2HM34_9FIRM</name>
<accession>A0A0E2HM34</accession>
<dbReference type="Proteomes" id="UP000013085">
    <property type="component" value="Unassembled WGS sequence"/>
</dbReference>
<dbReference type="EMBL" id="AGYR01000035">
    <property type="protein sequence ID" value="ENZ13095.1"/>
    <property type="molecule type" value="Genomic_DNA"/>
</dbReference>
<dbReference type="HOGENOM" id="CLU_166056_0_0_9"/>
<organism evidence="1 2">
    <name type="scientific">[Clostridium] clostridioforme 90A8</name>
    <dbReference type="NCBI Taxonomy" id="999408"/>
    <lineage>
        <taxon>Bacteria</taxon>
        <taxon>Bacillati</taxon>
        <taxon>Bacillota</taxon>
        <taxon>Clostridia</taxon>
        <taxon>Lachnospirales</taxon>
        <taxon>Lachnospiraceae</taxon>
        <taxon>Enterocloster</taxon>
    </lineage>
</organism>
<dbReference type="GeneID" id="57960532"/>
<sequence>MKITKDNLNEVLFENQDARLLIADVVAHTSANLYYYHDVEITVQKALDIWHKAQAADEEEDGFYSVSFLDFSKERILLPSGLRQAFS</sequence>
<evidence type="ECO:0000313" key="2">
    <source>
        <dbReference type="Proteomes" id="UP000013085"/>
    </source>
</evidence>
<evidence type="ECO:0000313" key="1">
    <source>
        <dbReference type="EMBL" id="ENZ13095.1"/>
    </source>
</evidence>
<gene>
    <name evidence="1" type="ORF">HMPREF1090_03031</name>
</gene>
<proteinExistence type="predicted"/>
<reference evidence="1 2" key="1">
    <citation type="submission" date="2013-01" db="EMBL/GenBank/DDBJ databases">
        <title>The Genome Sequence of Clostridium clostridioforme 90A8.</title>
        <authorList>
            <consortium name="The Broad Institute Genome Sequencing Platform"/>
            <person name="Earl A."/>
            <person name="Ward D."/>
            <person name="Feldgarden M."/>
            <person name="Gevers D."/>
            <person name="Courvalin P."/>
            <person name="Lambert T."/>
            <person name="Walker B."/>
            <person name="Young S.K."/>
            <person name="Zeng Q."/>
            <person name="Gargeya S."/>
            <person name="Fitzgerald M."/>
            <person name="Haas B."/>
            <person name="Abouelleil A."/>
            <person name="Alvarado L."/>
            <person name="Arachchi H.M."/>
            <person name="Berlin A.M."/>
            <person name="Chapman S.B."/>
            <person name="Dewar J."/>
            <person name="Goldberg J."/>
            <person name="Griggs A."/>
            <person name="Gujja S."/>
            <person name="Hansen M."/>
            <person name="Howarth C."/>
            <person name="Imamovic A."/>
            <person name="Larimer J."/>
            <person name="McCowan C."/>
            <person name="Murphy C."/>
            <person name="Neiman D."/>
            <person name="Pearson M."/>
            <person name="Priest M."/>
            <person name="Roberts A."/>
            <person name="Saif S."/>
            <person name="Shea T."/>
            <person name="Sisk P."/>
            <person name="Sykes S."/>
            <person name="Wortman J."/>
            <person name="Nusbaum C."/>
            <person name="Birren B."/>
        </authorList>
    </citation>
    <scope>NUCLEOTIDE SEQUENCE [LARGE SCALE GENOMIC DNA]</scope>
    <source>
        <strain evidence="1 2">90A8</strain>
    </source>
</reference>
<protein>
    <submittedName>
        <fullName evidence="1">Uncharacterized protein</fullName>
    </submittedName>
</protein>
<dbReference type="AlphaFoldDB" id="A0A0E2HM34"/>
<comment type="caution">
    <text evidence="1">The sequence shown here is derived from an EMBL/GenBank/DDBJ whole genome shotgun (WGS) entry which is preliminary data.</text>
</comment>
<dbReference type="PATRIC" id="fig|999408.3.peg.3268"/>